<keyword evidence="4" id="KW-0574">Periplasm</keyword>
<gene>
    <name evidence="7" type="ORF">MNBD_GAMMA12-3444</name>
</gene>
<dbReference type="InterPro" id="IPR033436">
    <property type="entry name" value="MucB/RseB_C"/>
</dbReference>
<evidence type="ECO:0000259" key="6">
    <source>
        <dbReference type="Pfam" id="PF17188"/>
    </source>
</evidence>
<sequence length="323" mass="36296">MRKSLFILLSVLMVSAIAAPTKKSARAWLSVMSEAVKTLNYEGVFIYIHGKKIESMKIIHQADARGERERLLSLNGAAREIIRDNSSLTCILPDNKAVVVEKSRPRKYIPEALLKINHKLEVHYKLAVIGNDRVAGKPVKVIAIIPRDKFRYGHRIWIDKKTGMLLRSDVVNEKGVAVEQFMFTHINIMKKINDASLKPAISGKDFTWYRPKNNSKSAIAKHRERQWKVTGMPAGFKQKMYAEHALPTSRMPVDHFVLTDGLSSVSVYVEKTMDTRKLLKGTTSMGAVNAFGRVVQGYQVTVMGEVPMATVILIGRSVKPINK</sequence>
<dbReference type="AlphaFoldDB" id="A0A3B0YJN7"/>
<dbReference type="GO" id="GO:0032885">
    <property type="term" value="P:regulation of polysaccharide biosynthetic process"/>
    <property type="evidence" value="ECO:0007669"/>
    <property type="project" value="TreeGrafter"/>
</dbReference>
<dbReference type="EMBL" id="UOFL01000212">
    <property type="protein sequence ID" value="VAW81125.1"/>
    <property type="molecule type" value="Genomic_DNA"/>
</dbReference>
<dbReference type="CDD" id="cd16327">
    <property type="entry name" value="RseB"/>
    <property type="match status" value="1"/>
</dbReference>
<protein>
    <submittedName>
        <fullName evidence="7">Sigma factor RpoE negative regulatory protein RseB</fullName>
    </submittedName>
</protein>
<evidence type="ECO:0000313" key="7">
    <source>
        <dbReference type="EMBL" id="VAW81125.1"/>
    </source>
</evidence>
<keyword evidence="3" id="KW-0732">Signal</keyword>
<evidence type="ECO:0000256" key="4">
    <source>
        <dbReference type="ARBA" id="ARBA00022764"/>
    </source>
</evidence>
<dbReference type="PIRSF" id="PIRSF005427">
    <property type="entry name" value="RseB"/>
    <property type="match status" value="1"/>
</dbReference>
<dbReference type="PANTHER" id="PTHR38782">
    <property type="match status" value="1"/>
</dbReference>
<name>A0A3B0YJN7_9ZZZZ</name>
<reference evidence="7" key="1">
    <citation type="submission" date="2018-06" db="EMBL/GenBank/DDBJ databases">
        <authorList>
            <person name="Zhirakovskaya E."/>
        </authorList>
    </citation>
    <scope>NUCLEOTIDE SEQUENCE</scope>
</reference>
<comment type="similarity">
    <text evidence="2">Belongs to the RseB family.</text>
</comment>
<feature type="domain" description="MucB/RseB N-terminal" evidence="5">
    <location>
        <begin position="24"/>
        <end position="200"/>
    </location>
</feature>
<dbReference type="PANTHER" id="PTHR38782:SF1">
    <property type="entry name" value="SIGMA-E FACTOR REGULATORY PROTEIN RSEB"/>
    <property type="match status" value="1"/>
</dbReference>
<dbReference type="Gene3D" id="3.30.200.100">
    <property type="entry name" value="MucB/RseB, C-terminal domain"/>
    <property type="match status" value="1"/>
</dbReference>
<organism evidence="7">
    <name type="scientific">hydrothermal vent metagenome</name>
    <dbReference type="NCBI Taxonomy" id="652676"/>
    <lineage>
        <taxon>unclassified sequences</taxon>
        <taxon>metagenomes</taxon>
        <taxon>ecological metagenomes</taxon>
    </lineage>
</organism>
<evidence type="ECO:0000259" key="5">
    <source>
        <dbReference type="Pfam" id="PF03888"/>
    </source>
</evidence>
<dbReference type="GO" id="GO:0045152">
    <property type="term" value="F:antisigma factor binding"/>
    <property type="evidence" value="ECO:0007669"/>
    <property type="project" value="TreeGrafter"/>
</dbReference>
<evidence type="ECO:0000256" key="3">
    <source>
        <dbReference type="ARBA" id="ARBA00022729"/>
    </source>
</evidence>
<comment type="subcellular location">
    <subcellularLocation>
        <location evidence="1">Periplasm</location>
    </subcellularLocation>
</comment>
<evidence type="ECO:0000256" key="1">
    <source>
        <dbReference type="ARBA" id="ARBA00004418"/>
    </source>
</evidence>
<dbReference type="InterPro" id="IPR038484">
    <property type="entry name" value="MucB/RseB_C_sf"/>
</dbReference>
<dbReference type="Pfam" id="PF17188">
    <property type="entry name" value="MucB_RseB_C"/>
    <property type="match status" value="1"/>
</dbReference>
<dbReference type="GO" id="GO:0030288">
    <property type="term" value="C:outer membrane-bounded periplasmic space"/>
    <property type="evidence" value="ECO:0007669"/>
    <property type="project" value="TreeGrafter"/>
</dbReference>
<dbReference type="InterPro" id="IPR033434">
    <property type="entry name" value="MucB/RseB_N"/>
</dbReference>
<proteinExistence type="inferred from homology"/>
<dbReference type="InterPro" id="IPR005588">
    <property type="entry name" value="MucB_RseB"/>
</dbReference>
<accession>A0A3B0YJN7</accession>
<feature type="domain" description="MucB/RseB C-terminal" evidence="6">
    <location>
        <begin position="223"/>
        <end position="318"/>
    </location>
</feature>
<dbReference type="Gene3D" id="2.50.20.10">
    <property type="entry name" value="Lipoprotein localisation LolA/LolB/LppX"/>
    <property type="match status" value="1"/>
</dbReference>
<dbReference type="Pfam" id="PF03888">
    <property type="entry name" value="MucB_RseB"/>
    <property type="match status" value="1"/>
</dbReference>
<evidence type="ECO:0000256" key="2">
    <source>
        <dbReference type="ARBA" id="ARBA00008150"/>
    </source>
</evidence>